<dbReference type="EMBL" id="JARJLG010000037">
    <property type="protein sequence ID" value="KAJ7764609.1"/>
    <property type="molecule type" value="Genomic_DNA"/>
</dbReference>
<evidence type="ECO:0000313" key="3">
    <source>
        <dbReference type="Proteomes" id="UP001215280"/>
    </source>
</evidence>
<dbReference type="Proteomes" id="UP001215280">
    <property type="component" value="Unassembled WGS sequence"/>
</dbReference>
<name>A0AAD7JKT6_9AGAR</name>
<reference evidence="2" key="1">
    <citation type="submission" date="2023-03" db="EMBL/GenBank/DDBJ databases">
        <title>Massive genome expansion in bonnet fungi (Mycena s.s.) driven by repeated elements and novel gene families across ecological guilds.</title>
        <authorList>
            <consortium name="Lawrence Berkeley National Laboratory"/>
            <person name="Harder C.B."/>
            <person name="Miyauchi S."/>
            <person name="Viragh M."/>
            <person name="Kuo A."/>
            <person name="Thoen E."/>
            <person name="Andreopoulos B."/>
            <person name="Lu D."/>
            <person name="Skrede I."/>
            <person name="Drula E."/>
            <person name="Henrissat B."/>
            <person name="Morin E."/>
            <person name="Kohler A."/>
            <person name="Barry K."/>
            <person name="LaButti K."/>
            <person name="Morin E."/>
            <person name="Salamov A."/>
            <person name="Lipzen A."/>
            <person name="Mereny Z."/>
            <person name="Hegedus B."/>
            <person name="Baldrian P."/>
            <person name="Stursova M."/>
            <person name="Weitz H."/>
            <person name="Taylor A."/>
            <person name="Grigoriev I.V."/>
            <person name="Nagy L.G."/>
            <person name="Martin F."/>
            <person name="Kauserud H."/>
        </authorList>
    </citation>
    <scope>NUCLEOTIDE SEQUENCE</scope>
    <source>
        <strain evidence="2">CBHHK188m</strain>
    </source>
</reference>
<comment type="caution">
    <text evidence="2">The sequence shown here is derived from an EMBL/GenBank/DDBJ whole genome shotgun (WGS) entry which is preliminary data.</text>
</comment>
<dbReference type="PANTHER" id="PTHR40124:SF1">
    <property type="entry name" value="DISAGGREGATASE RELATED REPEAT PROTEIN"/>
    <property type="match status" value="1"/>
</dbReference>
<organism evidence="2 3">
    <name type="scientific">Mycena maculata</name>
    <dbReference type="NCBI Taxonomy" id="230809"/>
    <lineage>
        <taxon>Eukaryota</taxon>
        <taxon>Fungi</taxon>
        <taxon>Dikarya</taxon>
        <taxon>Basidiomycota</taxon>
        <taxon>Agaricomycotina</taxon>
        <taxon>Agaricomycetes</taxon>
        <taxon>Agaricomycetidae</taxon>
        <taxon>Agaricales</taxon>
        <taxon>Marasmiineae</taxon>
        <taxon>Mycenaceae</taxon>
        <taxon>Mycena</taxon>
    </lineage>
</organism>
<keyword evidence="3" id="KW-1185">Reference proteome</keyword>
<proteinExistence type="predicted"/>
<dbReference type="AlphaFoldDB" id="A0AAD7JKT6"/>
<dbReference type="Gene3D" id="2.60.120.200">
    <property type="match status" value="1"/>
</dbReference>
<protein>
    <recommendedName>
        <fullName evidence="1">Polysaccharide lyase 14 domain-containing protein</fullName>
    </recommendedName>
</protein>
<dbReference type="Pfam" id="PF21294">
    <property type="entry name" value="Polysacc_lyase_14"/>
    <property type="match status" value="1"/>
</dbReference>
<evidence type="ECO:0000313" key="2">
    <source>
        <dbReference type="EMBL" id="KAJ7764609.1"/>
    </source>
</evidence>
<feature type="domain" description="Polysaccharide lyase 14" evidence="1">
    <location>
        <begin position="115"/>
        <end position="272"/>
    </location>
</feature>
<dbReference type="InterPro" id="IPR048958">
    <property type="entry name" value="Polysacc_lyase_14"/>
</dbReference>
<sequence>MGEEGQGVGQGVPIFKIIGLFANYLNNAFLATTYIDYCTCFGLPDPTVFPLRPYGVEPRPDFLYYAARFTTPSILIVEYLTCTTSALKILALLFLHLATTFSVGKGMTHNYTTAYGKQAMEAFYPKGSYIPSKKPLGGFSFYAPGPDSVDISTASELTFGYSVYFPQGFDFVKGGKLPGIYGGDNKENSTTCSGGRRDPTCFLRPAPFVPNEAICKIAHSTCNPTYGASIGRGAFRFQTGQWTTVTERLKLNTFGELQVDGALELFANGKSTLFGGATSAWASPSDQEVYFADFSMAIISTL</sequence>
<dbReference type="PANTHER" id="PTHR40124">
    <property type="match status" value="1"/>
</dbReference>
<gene>
    <name evidence="2" type="ORF">DFH07DRAFT_1059114</name>
</gene>
<accession>A0AAD7JKT6</accession>
<evidence type="ECO:0000259" key="1">
    <source>
        <dbReference type="Pfam" id="PF21294"/>
    </source>
</evidence>